<feature type="domain" description="Methyl-accepting transducer" evidence="6">
    <location>
        <begin position="242"/>
        <end position="478"/>
    </location>
</feature>
<dbReference type="InterPro" id="IPR001610">
    <property type="entry name" value="PAC"/>
</dbReference>
<dbReference type="EMBL" id="BMGJ01000012">
    <property type="protein sequence ID" value="GGD71513.1"/>
    <property type="molecule type" value="Genomic_DNA"/>
</dbReference>
<feature type="domain" description="PAS" evidence="7">
    <location>
        <begin position="25"/>
        <end position="60"/>
    </location>
</feature>
<proteinExistence type="inferred from homology"/>
<evidence type="ECO:0000313" key="9">
    <source>
        <dbReference type="Proteomes" id="UP000614272"/>
    </source>
</evidence>
<accession>A0ABQ1RKQ2</accession>
<comment type="similarity">
    <text evidence="3">Belongs to the methyl-accepting chemotaxis (MCP) protein family.</text>
</comment>
<dbReference type="PRINTS" id="PR00260">
    <property type="entry name" value="CHEMTRNSDUCR"/>
</dbReference>
<evidence type="ECO:0000256" key="1">
    <source>
        <dbReference type="ARBA" id="ARBA00004370"/>
    </source>
</evidence>
<dbReference type="InterPro" id="IPR004090">
    <property type="entry name" value="Chemotax_Me-accpt_rcpt"/>
</dbReference>
<dbReference type="PROSITE" id="PS50111">
    <property type="entry name" value="CHEMOTAXIS_TRANSDUC_2"/>
    <property type="match status" value="1"/>
</dbReference>
<feature type="transmembrane region" description="Helical" evidence="5">
    <location>
        <begin position="149"/>
        <end position="167"/>
    </location>
</feature>
<dbReference type="Gene3D" id="1.10.287.950">
    <property type="entry name" value="Methyl-accepting chemotaxis protein"/>
    <property type="match status" value="1"/>
</dbReference>
<keyword evidence="8" id="KW-0675">Receptor</keyword>
<dbReference type="Proteomes" id="UP000614272">
    <property type="component" value="Unassembled WGS sequence"/>
</dbReference>
<keyword evidence="5" id="KW-1133">Transmembrane helix</keyword>
<keyword evidence="2 4" id="KW-0807">Transducer</keyword>
<dbReference type="InterPro" id="IPR035965">
    <property type="entry name" value="PAS-like_dom_sf"/>
</dbReference>
<dbReference type="CDD" id="cd00130">
    <property type="entry name" value="PAS"/>
    <property type="match status" value="1"/>
</dbReference>
<dbReference type="RefSeq" id="WP_099035474.1">
    <property type="nucleotide sequence ID" value="NZ_BMGJ01000012.1"/>
</dbReference>
<dbReference type="InterPro" id="IPR013655">
    <property type="entry name" value="PAS_fold_3"/>
</dbReference>
<sequence length="514" mass="56211">MRRNQSLINEEVPFSEQEELVSTTDLRGIVTYANDAFCRVAGYDKDELVGKNHNLVRHPDMPKQAFKDLWDKLNQGKAWRGMVKNRCKDGRYYWVDAYVTPVYHNNDKVGYQSVRTKPQRQLVDKAEQAYRAINRDKFNAREVAINQKYLLAGAIILTVSALLFWSGGVWSGLSGLVMAAALGGVFWAEIIRSPARAASLRQDYDSISRFIYSGKGSQGVFDFHLGLGKARLRTVLGRMQDASASLAGVAQQTSTSAHTTAQGIEQQKFEVQQIATAITEMAATSQEIARNTVETSGKVKNANDLCAGAKDSVLKGKGKVSSLAEVVDRAASSANQLVEEADKVASVMGEIEAIADQTNLLALNAAIEAARAGESGRGFSVVADEVRALSTRTQTSTSNIHSSLQNMRNTLQQWVGSMEQSREQAMECVSDATESATAMEDIYRVMAEISDYSAQIATASEQQEKVCEEVSRNIGNITQVADDNTQVAQGMERSSEELRGNIDKIAAMVKTFGD</sequence>
<reference evidence="9" key="1">
    <citation type="journal article" date="2019" name="Int. J. Syst. Evol. Microbiol.">
        <title>The Global Catalogue of Microorganisms (GCM) 10K type strain sequencing project: providing services to taxonomists for standard genome sequencing and annotation.</title>
        <authorList>
            <consortium name="The Broad Institute Genomics Platform"/>
            <consortium name="The Broad Institute Genome Sequencing Center for Infectious Disease"/>
            <person name="Wu L."/>
            <person name="Ma J."/>
        </authorList>
    </citation>
    <scope>NUCLEOTIDE SEQUENCE [LARGE SCALE GENOMIC DNA]</scope>
    <source>
        <strain evidence="9">CGMCC 1.12923</strain>
    </source>
</reference>
<evidence type="ECO:0000256" key="2">
    <source>
        <dbReference type="ARBA" id="ARBA00023224"/>
    </source>
</evidence>
<dbReference type="SMART" id="SM00091">
    <property type="entry name" value="PAS"/>
    <property type="match status" value="1"/>
</dbReference>
<dbReference type="SUPFAM" id="SSF58104">
    <property type="entry name" value="Methyl-accepting chemotaxis protein (MCP) signaling domain"/>
    <property type="match status" value="1"/>
</dbReference>
<dbReference type="PROSITE" id="PS50112">
    <property type="entry name" value="PAS"/>
    <property type="match status" value="1"/>
</dbReference>
<dbReference type="InterPro" id="IPR000014">
    <property type="entry name" value="PAS"/>
</dbReference>
<dbReference type="Pfam" id="PF08447">
    <property type="entry name" value="PAS_3"/>
    <property type="match status" value="1"/>
</dbReference>
<gene>
    <name evidence="8" type="ORF">GCM10011357_28200</name>
</gene>
<comment type="subcellular location">
    <subcellularLocation>
        <location evidence="1">Membrane</location>
    </subcellularLocation>
</comment>
<organism evidence="8 9">
    <name type="scientific">Lacimicrobium alkaliphilum</name>
    <dbReference type="NCBI Taxonomy" id="1526571"/>
    <lineage>
        <taxon>Bacteria</taxon>
        <taxon>Pseudomonadati</taxon>
        <taxon>Pseudomonadota</taxon>
        <taxon>Gammaproteobacteria</taxon>
        <taxon>Alteromonadales</taxon>
        <taxon>Alteromonadaceae</taxon>
        <taxon>Lacimicrobium</taxon>
    </lineage>
</organism>
<dbReference type="InterPro" id="IPR004089">
    <property type="entry name" value="MCPsignal_dom"/>
</dbReference>
<evidence type="ECO:0000256" key="4">
    <source>
        <dbReference type="PROSITE-ProRule" id="PRU00284"/>
    </source>
</evidence>
<evidence type="ECO:0000259" key="6">
    <source>
        <dbReference type="PROSITE" id="PS50111"/>
    </source>
</evidence>
<evidence type="ECO:0000256" key="3">
    <source>
        <dbReference type="ARBA" id="ARBA00029447"/>
    </source>
</evidence>
<keyword evidence="5" id="KW-0812">Transmembrane</keyword>
<dbReference type="PANTHER" id="PTHR32089:SF52">
    <property type="entry name" value="CHEMOTAXIS SIGNAL TRANSDUCTION SYSTEM METHYL ACCEPTING SENSORY TRANSDUCER WITH PAS SENSORY DOMAIN"/>
    <property type="match status" value="1"/>
</dbReference>
<evidence type="ECO:0000256" key="5">
    <source>
        <dbReference type="SAM" id="Phobius"/>
    </source>
</evidence>
<dbReference type="SUPFAM" id="SSF55785">
    <property type="entry name" value="PYP-like sensor domain (PAS domain)"/>
    <property type="match status" value="1"/>
</dbReference>
<dbReference type="Gene3D" id="3.30.450.20">
    <property type="entry name" value="PAS domain"/>
    <property type="match status" value="1"/>
</dbReference>
<dbReference type="SMART" id="SM00283">
    <property type="entry name" value="MA"/>
    <property type="match status" value="1"/>
</dbReference>
<comment type="caution">
    <text evidence="8">The sequence shown here is derived from an EMBL/GenBank/DDBJ whole genome shotgun (WGS) entry which is preliminary data.</text>
</comment>
<keyword evidence="9" id="KW-1185">Reference proteome</keyword>
<name>A0ABQ1RKQ2_9ALTE</name>
<evidence type="ECO:0000313" key="8">
    <source>
        <dbReference type="EMBL" id="GGD71513.1"/>
    </source>
</evidence>
<dbReference type="NCBIfam" id="TIGR00229">
    <property type="entry name" value="sensory_box"/>
    <property type="match status" value="1"/>
</dbReference>
<dbReference type="PANTHER" id="PTHR32089">
    <property type="entry name" value="METHYL-ACCEPTING CHEMOTAXIS PROTEIN MCPB"/>
    <property type="match status" value="1"/>
</dbReference>
<evidence type="ECO:0000259" key="7">
    <source>
        <dbReference type="PROSITE" id="PS50112"/>
    </source>
</evidence>
<keyword evidence="5" id="KW-0472">Membrane</keyword>
<dbReference type="Pfam" id="PF00015">
    <property type="entry name" value="MCPsignal"/>
    <property type="match status" value="1"/>
</dbReference>
<dbReference type="SMART" id="SM00086">
    <property type="entry name" value="PAC"/>
    <property type="match status" value="1"/>
</dbReference>
<protein>
    <submittedName>
        <fullName evidence="8">Aerotaxis receptor Aer</fullName>
    </submittedName>
</protein>